<name>A0A151B1U1_9FIRM</name>
<keyword evidence="1 6" id="KW-0963">Cytoplasm</keyword>
<comment type="function">
    <text evidence="6">Specifically methylates the N7 position of a guanine in 16S rRNA.</text>
</comment>
<evidence type="ECO:0000256" key="3">
    <source>
        <dbReference type="ARBA" id="ARBA00022603"/>
    </source>
</evidence>
<dbReference type="EC" id="2.1.1.-" evidence="6"/>
<dbReference type="PIRSF" id="PIRSF003078">
    <property type="entry name" value="GidB"/>
    <property type="match status" value="1"/>
</dbReference>
<evidence type="ECO:0000256" key="2">
    <source>
        <dbReference type="ARBA" id="ARBA00022552"/>
    </source>
</evidence>
<sequence length="242" mass="26654">MPVPVNNSIITSLIRNAGLDITVEQITAINEYINLLLEANKQINLTAIVEEGEIWRKHVLDSLLIFCALAIPAGARVIDVGTGAGIPGFILKICRPDIQLTLLEAQQKKVKFLEKVVARMGLDGVDCLWGRAEEVGQNKNYREKYNLAVARAVAPLNTLAEYCLPLVQVEGFMVAYKGPAGEQELVAAEKAINLLGGGETKIWQHQLPEGEEKRIFVIIKKEKTTPPAYPRRVGVPAKRPLK</sequence>
<keyword evidence="5 6" id="KW-0949">S-adenosyl-L-methionine</keyword>
<evidence type="ECO:0000256" key="5">
    <source>
        <dbReference type="ARBA" id="ARBA00022691"/>
    </source>
</evidence>
<comment type="caution">
    <text evidence="6">Lacks conserved residue(s) required for the propagation of feature annotation.</text>
</comment>
<dbReference type="GO" id="GO:0005829">
    <property type="term" value="C:cytosol"/>
    <property type="evidence" value="ECO:0007669"/>
    <property type="project" value="TreeGrafter"/>
</dbReference>
<dbReference type="FunFam" id="3.40.50.150:FF:000041">
    <property type="entry name" value="Ribosomal RNA small subunit methyltransferase G"/>
    <property type="match status" value="1"/>
</dbReference>
<dbReference type="GO" id="GO:0070043">
    <property type="term" value="F:rRNA (guanine-N7-)-methyltransferase activity"/>
    <property type="evidence" value="ECO:0007669"/>
    <property type="project" value="UniProtKB-UniRule"/>
</dbReference>
<dbReference type="PANTHER" id="PTHR31760">
    <property type="entry name" value="S-ADENOSYL-L-METHIONINE-DEPENDENT METHYLTRANSFERASES SUPERFAMILY PROTEIN"/>
    <property type="match status" value="1"/>
</dbReference>
<dbReference type="NCBIfam" id="TIGR00138">
    <property type="entry name" value="rsmG_gidB"/>
    <property type="match status" value="1"/>
</dbReference>
<dbReference type="InterPro" id="IPR029063">
    <property type="entry name" value="SAM-dependent_MTases_sf"/>
</dbReference>
<keyword evidence="3 6" id="KW-0489">Methyltransferase</keyword>
<evidence type="ECO:0000313" key="7">
    <source>
        <dbReference type="EMBL" id="KYH33753.1"/>
    </source>
</evidence>
<evidence type="ECO:0000313" key="8">
    <source>
        <dbReference type="Proteomes" id="UP000075670"/>
    </source>
</evidence>
<reference evidence="7 8" key="1">
    <citation type="submission" date="2016-02" db="EMBL/GenBank/DDBJ databases">
        <title>Genome sequence of Moorella mulderi DSM 14980.</title>
        <authorList>
            <person name="Poehlein A."/>
            <person name="Daniel R."/>
        </authorList>
    </citation>
    <scope>NUCLEOTIDE SEQUENCE [LARGE SCALE GENOMIC DNA]</scope>
    <source>
        <strain evidence="7 8">DSM 14980</strain>
    </source>
</reference>
<evidence type="ECO:0000256" key="1">
    <source>
        <dbReference type="ARBA" id="ARBA00022490"/>
    </source>
</evidence>
<dbReference type="SUPFAM" id="SSF53335">
    <property type="entry name" value="S-adenosyl-L-methionine-dependent methyltransferases"/>
    <property type="match status" value="1"/>
</dbReference>
<dbReference type="EMBL" id="LTBC01000001">
    <property type="protein sequence ID" value="KYH33753.1"/>
    <property type="molecule type" value="Genomic_DNA"/>
</dbReference>
<dbReference type="HAMAP" id="MF_00074">
    <property type="entry name" value="16SrRNA_methyltr_G"/>
    <property type="match status" value="1"/>
</dbReference>
<feature type="binding site" evidence="6">
    <location>
        <position position="151"/>
    </location>
    <ligand>
        <name>S-adenosyl-L-methionine</name>
        <dbReference type="ChEBI" id="CHEBI:59789"/>
    </ligand>
</feature>
<evidence type="ECO:0000256" key="6">
    <source>
        <dbReference type="HAMAP-Rule" id="MF_00074"/>
    </source>
</evidence>
<dbReference type="Pfam" id="PF02527">
    <property type="entry name" value="GidB"/>
    <property type="match status" value="1"/>
</dbReference>
<dbReference type="Proteomes" id="UP000075670">
    <property type="component" value="Unassembled WGS sequence"/>
</dbReference>
<evidence type="ECO:0000256" key="4">
    <source>
        <dbReference type="ARBA" id="ARBA00022679"/>
    </source>
</evidence>
<keyword evidence="2 6" id="KW-0698">rRNA processing</keyword>
<dbReference type="PANTHER" id="PTHR31760:SF0">
    <property type="entry name" value="S-ADENOSYL-L-METHIONINE-DEPENDENT METHYLTRANSFERASES SUPERFAMILY PROTEIN"/>
    <property type="match status" value="1"/>
</dbReference>
<gene>
    <name evidence="6 7" type="primary">rsmG</name>
    <name evidence="7" type="ORF">MOMUL_04630</name>
</gene>
<protein>
    <recommendedName>
        <fullName evidence="6">Ribosomal RNA small subunit methyltransferase G</fullName>
        <ecNumber evidence="6">2.1.1.-</ecNumber>
    </recommendedName>
    <alternativeName>
        <fullName evidence="6">16S rRNA 7-methylguanosine methyltransferase</fullName>
        <shortName evidence="6">16S rRNA m7G methyltransferase</shortName>
    </alternativeName>
</protein>
<feature type="binding site" evidence="6">
    <location>
        <begin position="132"/>
        <end position="133"/>
    </location>
    <ligand>
        <name>S-adenosyl-L-methionine</name>
        <dbReference type="ChEBI" id="CHEBI:59789"/>
    </ligand>
</feature>
<keyword evidence="8" id="KW-1185">Reference proteome</keyword>
<comment type="similarity">
    <text evidence="6">Belongs to the methyltransferase superfamily. RNA methyltransferase RsmG family.</text>
</comment>
<dbReference type="PATRIC" id="fig|1122241.3.peg.490"/>
<dbReference type="AlphaFoldDB" id="A0A151B1U1"/>
<comment type="caution">
    <text evidence="7">The sequence shown here is derived from an EMBL/GenBank/DDBJ whole genome shotgun (WGS) entry which is preliminary data.</text>
</comment>
<feature type="binding site" evidence="6">
    <location>
        <position position="81"/>
    </location>
    <ligand>
        <name>S-adenosyl-L-methionine</name>
        <dbReference type="ChEBI" id="CHEBI:59789"/>
    </ligand>
</feature>
<comment type="subcellular location">
    <subcellularLocation>
        <location evidence="6">Cytoplasm</location>
    </subcellularLocation>
</comment>
<dbReference type="Gene3D" id="3.40.50.150">
    <property type="entry name" value="Vaccinia Virus protein VP39"/>
    <property type="match status" value="1"/>
</dbReference>
<organism evidence="7 8">
    <name type="scientific">Moorella mulderi DSM 14980</name>
    <dbReference type="NCBI Taxonomy" id="1122241"/>
    <lineage>
        <taxon>Bacteria</taxon>
        <taxon>Bacillati</taxon>
        <taxon>Bacillota</taxon>
        <taxon>Clostridia</taxon>
        <taxon>Neomoorellales</taxon>
        <taxon>Neomoorellaceae</taxon>
        <taxon>Neomoorella</taxon>
    </lineage>
</organism>
<keyword evidence="4 6" id="KW-0808">Transferase</keyword>
<dbReference type="InterPro" id="IPR003682">
    <property type="entry name" value="rRNA_ssu_MeTfrase_G"/>
</dbReference>
<accession>A0A151B1U1</accession>
<proteinExistence type="inferred from homology"/>